<dbReference type="Proteomes" id="UP001165060">
    <property type="component" value="Unassembled WGS sequence"/>
</dbReference>
<sequence length="443" mass="47803">MRYLLSLSDPLSSCALLSVGDLGRKEILGEAGDAGTSLCFERGFSYLSSFGLASGAVAGNHDLEGFAEFGSDEANLGAWVEAAAGSCEMNGAGTPWFSYTLSEAHKVRVVGLSTTRFRDAEHSSHEIYVGPEQLAWFEREVARFPAAAGWRVVVVSHAPPLGCGLRVIRGVHLKNGCAFLNHSGPIARARKFMEIVRASPQVVCWFSGHYHLSHDHEDSVTHVPGTGCVFVQCGVIGEGSSRDGRRQSRVADFDVENGEVRIYSVNHHLGEGERGPRLDATFDLETRELTKIAAEGGEGAEGDWVQTYVPAEDDGCYSKFGSSGGIVKPEDSVCWWHMADGAVLGTADNMLLEYDAATLSPLGVVVGDLGGKEVVVTGGGKVLMIVKKGASGKEMLSTLQVVQPGEDGSYWVKFQRNKRVRLEEMEREEEARAFLAGWNVDNE</sequence>
<dbReference type="InterPro" id="IPR051918">
    <property type="entry name" value="STPP_CPPED1"/>
</dbReference>
<evidence type="ECO:0000313" key="2">
    <source>
        <dbReference type="Proteomes" id="UP001165060"/>
    </source>
</evidence>
<protein>
    <recommendedName>
        <fullName evidence="3">Calcineurin-like phosphoesterase domain-containing protein</fullName>
    </recommendedName>
</protein>
<keyword evidence="2" id="KW-1185">Reference proteome</keyword>
<dbReference type="Gene3D" id="3.60.21.10">
    <property type="match status" value="1"/>
</dbReference>
<accession>A0ABQ6N9G5</accession>
<dbReference type="InterPro" id="IPR029052">
    <property type="entry name" value="Metallo-depent_PP-like"/>
</dbReference>
<dbReference type="PANTHER" id="PTHR43143:SF4">
    <property type="entry name" value="CALCINEURIN-LIKE PHOSPHOESTERASE DOMAIN-CONTAINING PROTEIN"/>
    <property type="match status" value="1"/>
</dbReference>
<reference evidence="1 2" key="1">
    <citation type="journal article" date="2023" name="Commun. Biol.">
        <title>Genome analysis of Parmales, the sister group of diatoms, reveals the evolutionary specialization of diatoms from phago-mixotrophs to photoautotrophs.</title>
        <authorList>
            <person name="Ban H."/>
            <person name="Sato S."/>
            <person name="Yoshikawa S."/>
            <person name="Yamada K."/>
            <person name="Nakamura Y."/>
            <person name="Ichinomiya M."/>
            <person name="Sato N."/>
            <person name="Blanc-Mathieu R."/>
            <person name="Endo H."/>
            <person name="Kuwata A."/>
            <person name="Ogata H."/>
        </authorList>
    </citation>
    <scope>NUCLEOTIDE SEQUENCE [LARGE SCALE GENOMIC DNA]</scope>
</reference>
<name>A0ABQ6N9G5_9STRA</name>
<proteinExistence type="predicted"/>
<dbReference type="EMBL" id="BRYB01002358">
    <property type="protein sequence ID" value="GMI43679.1"/>
    <property type="molecule type" value="Genomic_DNA"/>
</dbReference>
<evidence type="ECO:0008006" key="3">
    <source>
        <dbReference type="Google" id="ProtNLM"/>
    </source>
</evidence>
<evidence type="ECO:0000313" key="1">
    <source>
        <dbReference type="EMBL" id="GMI43679.1"/>
    </source>
</evidence>
<dbReference type="PANTHER" id="PTHR43143">
    <property type="entry name" value="METALLOPHOSPHOESTERASE, CALCINEURIN SUPERFAMILY"/>
    <property type="match status" value="1"/>
</dbReference>
<organism evidence="1 2">
    <name type="scientific">Tetraparma gracilis</name>
    <dbReference type="NCBI Taxonomy" id="2962635"/>
    <lineage>
        <taxon>Eukaryota</taxon>
        <taxon>Sar</taxon>
        <taxon>Stramenopiles</taxon>
        <taxon>Ochrophyta</taxon>
        <taxon>Bolidophyceae</taxon>
        <taxon>Parmales</taxon>
        <taxon>Triparmaceae</taxon>
        <taxon>Tetraparma</taxon>
    </lineage>
</organism>
<gene>
    <name evidence="1" type="ORF">TeGR_g9100</name>
</gene>
<comment type="caution">
    <text evidence="1">The sequence shown here is derived from an EMBL/GenBank/DDBJ whole genome shotgun (WGS) entry which is preliminary data.</text>
</comment>
<dbReference type="SUPFAM" id="SSF56300">
    <property type="entry name" value="Metallo-dependent phosphatases"/>
    <property type="match status" value="1"/>
</dbReference>